<dbReference type="GO" id="GO:0000981">
    <property type="term" value="F:DNA-binding transcription factor activity, RNA polymerase II-specific"/>
    <property type="evidence" value="ECO:0007669"/>
    <property type="project" value="TreeGrafter"/>
</dbReference>
<proteinExistence type="predicted"/>
<dbReference type="PANTHER" id="PTHR45767:SF1">
    <property type="entry name" value="FORKHEAD BOX PROTEIN O1"/>
    <property type="match status" value="1"/>
</dbReference>
<dbReference type="AlphaFoldDB" id="A0A6P8FK83"/>
<evidence type="ECO:0000256" key="1">
    <source>
        <dbReference type="ARBA" id="ARBA00004496"/>
    </source>
</evidence>
<reference evidence="10" key="1">
    <citation type="submission" date="2025-08" db="UniProtKB">
        <authorList>
            <consortium name="RefSeq"/>
        </authorList>
    </citation>
    <scope>IDENTIFICATION</scope>
</reference>
<feature type="domain" description="Fork-head" evidence="8">
    <location>
        <begin position="141"/>
        <end position="196"/>
    </location>
</feature>
<dbReference type="SMART" id="SM00339">
    <property type="entry name" value="FH"/>
    <property type="match status" value="1"/>
</dbReference>
<keyword evidence="2" id="KW-0963">Cytoplasm</keyword>
<evidence type="ECO:0000256" key="6">
    <source>
        <dbReference type="PROSITE-ProRule" id="PRU00089"/>
    </source>
</evidence>
<dbReference type="Proteomes" id="UP000515152">
    <property type="component" value="Chromosome 8"/>
</dbReference>
<keyword evidence="5" id="KW-0804">Transcription</keyword>
<dbReference type="GO" id="GO:0000978">
    <property type="term" value="F:RNA polymerase II cis-regulatory region sequence-specific DNA binding"/>
    <property type="evidence" value="ECO:0007669"/>
    <property type="project" value="TreeGrafter"/>
</dbReference>
<protein>
    <submittedName>
        <fullName evidence="10">Forkhead box protein O1-B-like</fullName>
    </submittedName>
</protein>
<dbReference type="Pfam" id="PF00250">
    <property type="entry name" value="Forkhead"/>
    <property type="match status" value="1"/>
</dbReference>
<feature type="compositionally biased region" description="Low complexity" evidence="7">
    <location>
        <begin position="103"/>
        <end position="114"/>
    </location>
</feature>
<keyword evidence="4 6" id="KW-0238">DNA-binding</keyword>
<evidence type="ECO:0000259" key="8">
    <source>
        <dbReference type="PROSITE" id="PS50039"/>
    </source>
</evidence>
<evidence type="ECO:0000313" key="9">
    <source>
        <dbReference type="Proteomes" id="UP000515152"/>
    </source>
</evidence>
<dbReference type="InterPro" id="IPR036390">
    <property type="entry name" value="WH_DNA-bd_sf"/>
</dbReference>
<evidence type="ECO:0000256" key="5">
    <source>
        <dbReference type="ARBA" id="ARBA00023163"/>
    </source>
</evidence>
<evidence type="ECO:0000256" key="2">
    <source>
        <dbReference type="ARBA" id="ARBA00022490"/>
    </source>
</evidence>
<dbReference type="RefSeq" id="XP_031428678.1">
    <property type="nucleotide sequence ID" value="XM_031572818.2"/>
</dbReference>
<evidence type="ECO:0000256" key="3">
    <source>
        <dbReference type="ARBA" id="ARBA00023015"/>
    </source>
</evidence>
<dbReference type="KEGG" id="char:105900336"/>
<accession>A0A6P8FK83</accession>
<evidence type="ECO:0000256" key="7">
    <source>
        <dbReference type="SAM" id="MobiDB-lite"/>
    </source>
</evidence>
<gene>
    <name evidence="10" type="primary">LOC105900336</name>
</gene>
<sequence>MAESSQELIDIDPDFEPLSRPRSCTWPLPRPESNEPDSSNTSSPASSVKHEPGNSVDYIGNQSLLEETEDVTDRKTIVLCSDFLENCCHRLTQQHQRLLQHPSSPQLPRQQQVPPLSPANGSSSIAAPFQKKGTSSRRNAWGNMSYADLISKAIESSPEKRLTLSQIYDWMVQSVPYFKDKGDSNSSAGWKVKMCHIAQMVGRYVLVTSKASCIFSRQ</sequence>
<comment type="subcellular location">
    <subcellularLocation>
        <location evidence="1">Cytoplasm</location>
    </subcellularLocation>
    <subcellularLocation>
        <location evidence="6">Nucleus</location>
    </subcellularLocation>
</comment>
<dbReference type="GO" id="GO:0005634">
    <property type="term" value="C:nucleus"/>
    <property type="evidence" value="ECO:0007669"/>
    <property type="project" value="UniProtKB-SubCell"/>
</dbReference>
<dbReference type="Gene3D" id="1.10.10.10">
    <property type="entry name" value="Winged helix-like DNA-binding domain superfamily/Winged helix DNA-binding domain"/>
    <property type="match status" value="1"/>
</dbReference>
<feature type="region of interest" description="Disordered" evidence="7">
    <location>
        <begin position="103"/>
        <end position="137"/>
    </location>
</feature>
<dbReference type="GO" id="GO:0005737">
    <property type="term" value="C:cytoplasm"/>
    <property type="evidence" value="ECO:0007669"/>
    <property type="project" value="UniProtKB-SubCell"/>
</dbReference>
<dbReference type="GeneID" id="105900336"/>
<feature type="compositionally biased region" description="Low complexity" evidence="7">
    <location>
        <begin position="38"/>
        <end position="47"/>
    </location>
</feature>
<dbReference type="PROSITE" id="PS50039">
    <property type="entry name" value="FORK_HEAD_3"/>
    <property type="match status" value="1"/>
</dbReference>
<dbReference type="PANTHER" id="PTHR45767">
    <property type="entry name" value="FORKHEAD BOX PROTEIN O"/>
    <property type="match status" value="1"/>
</dbReference>
<keyword evidence="3" id="KW-0805">Transcription regulation</keyword>
<evidence type="ECO:0000313" key="10">
    <source>
        <dbReference type="RefSeq" id="XP_031428678.1"/>
    </source>
</evidence>
<feature type="region of interest" description="Disordered" evidence="7">
    <location>
        <begin position="1"/>
        <end position="58"/>
    </location>
</feature>
<keyword evidence="6" id="KW-0539">Nucleus</keyword>
<organism evidence="9 10">
    <name type="scientific">Clupea harengus</name>
    <name type="common">Atlantic herring</name>
    <dbReference type="NCBI Taxonomy" id="7950"/>
    <lineage>
        <taxon>Eukaryota</taxon>
        <taxon>Metazoa</taxon>
        <taxon>Chordata</taxon>
        <taxon>Craniata</taxon>
        <taxon>Vertebrata</taxon>
        <taxon>Euteleostomi</taxon>
        <taxon>Actinopterygii</taxon>
        <taxon>Neopterygii</taxon>
        <taxon>Teleostei</taxon>
        <taxon>Clupei</taxon>
        <taxon>Clupeiformes</taxon>
        <taxon>Clupeoidei</taxon>
        <taxon>Clupeidae</taxon>
        <taxon>Clupea</taxon>
    </lineage>
</organism>
<name>A0A6P8FK83_CLUHA</name>
<dbReference type="OrthoDB" id="5954824at2759"/>
<dbReference type="SUPFAM" id="SSF46785">
    <property type="entry name" value="Winged helix' DNA-binding domain"/>
    <property type="match status" value="1"/>
</dbReference>
<dbReference type="InterPro" id="IPR036388">
    <property type="entry name" value="WH-like_DNA-bd_sf"/>
</dbReference>
<dbReference type="InterPro" id="IPR001766">
    <property type="entry name" value="Fork_head_dom"/>
</dbReference>
<evidence type="ECO:0000256" key="4">
    <source>
        <dbReference type="ARBA" id="ARBA00023125"/>
    </source>
</evidence>
<keyword evidence="9" id="KW-1185">Reference proteome</keyword>
<feature type="DNA-binding region" description="Fork-head" evidence="6">
    <location>
        <begin position="141"/>
        <end position="196"/>
    </location>
</feature>